<evidence type="ECO:0000256" key="4">
    <source>
        <dbReference type="ARBA" id="ARBA00008954"/>
    </source>
</evidence>
<dbReference type="Pfam" id="PF00202">
    <property type="entry name" value="Aminotran_3"/>
    <property type="match status" value="1"/>
</dbReference>
<evidence type="ECO:0000256" key="12">
    <source>
        <dbReference type="ARBA" id="ARBA00030857"/>
    </source>
</evidence>
<keyword evidence="8 18" id="KW-0808">Transferase</keyword>
<comment type="catalytic activity">
    <reaction evidence="14">
        <text>4-aminobutanoate + 2-oxoglutarate = succinate semialdehyde + L-glutamate</text>
        <dbReference type="Rhea" id="RHEA:23352"/>
        <dbReference type="ChEBI" id="CHEBI:16810"/>
        <dbReference type="ChEBI" id="CHEBI:29985"/>
        <dbReference type="ChEBI" id="CHEBI:57706"/>
        <dbReference type="ChEBI" id="CHEBI:59888"/>
        <dbReference type="EC" id="2.6.1.19"/>
    </reaction>
</comment>
<evidence type="ECO:0000256" key="1">
    <source>
        <dbReference type="ARBA" id="ARBA00001750"/>
    </source>
</evidence>
<dbReference type="Gene3D" id="3.40.640.10">
    <property type="entry name" value="Type I PLP-dependent aspartate aminotransferase-like (Major domain)"/>
    <property type="match status" value="1"/>
</dbReference>
<evidence type="ECO:0000256" key="13">
    <source>
        <dbReference type="ARBA" id="ARBA00031787"/>
    </source>
</evidence>
<keyword evidence="7 18" id="KW-0032">Aminotransferase</keyword>
<feature type="region of interest" description="Disordered" evidence="17">
    <location>
        <begin position="1"/>
        <end position="35"/>
    </location>
</feature>
<dbReference type="PANTHER" id="PTHR11986:SF58">
    <property type="entry name" value="LEUCINE_METHIONINE RACEMASE"/>
    <property type="match status" value="1"/>
</dbReference>
<evidence type="ECO:0000256" key="17">
    <source>
        <dbReference type="SAM" id="MobiDB-lite"/>
    </source>
</evidence>
<evidence type="ECO:0000256" key="8">
    <source>
        <dbReference type="ARBA" id="ARBA00022679"/>
    </source>
</evidence>
<dbReference type="PROSITE" id="PS00600">
    <property type="entry name" value="AA_TRANSFER_CLASS_3"/>
    <property type="match status" value="1"/>
</dbReference>
<dbReference type="PIRSF" id="PIRSF000521">
    <property type="entry name" value="Transaminase_4ab_Lys_Orn"/>
    <property type="match status" value="1"/>
</dbReference>
<dbReference type="PANTHER" id="PTHR11986">
    <property type="entry name" value="AMINOTRANSFERASE CLASS III"/>
    <property type="match status" value="1"/>
</dbReference>
<dbReference type="InterPro" id="IPR050103">
    <property type="entry name" value="Class-III_PLP-dep_AT"/>
</dbReference>
<dbReference type="Proteomes" id="UP000028504">
    <property type="component" value="Chromosome"/>
</dbReference>
<evidence type="ECO:0000256" key="11">
    <source>
        <dbReference type="ARBA" id="ARBA00030204"/>
    </source>
</evidence>
<organism evidence="18 19">
    <name type="scientific">Corynebacterium atypicum</name>
    <dbReference type="NCBI Taxonomy" id="191610"/>
    <lineage>
        <taxon>Bacteria</taxon>
        <taxon>Bacillati</taxon>
        <taxon>Actinomycetota</taxon>
        <taxon>Actinomycetes</taxon>
        <taxon>Mycobacteriales</taxon>
        <taxon>Corynebacteriaceae</taxon>
        <taxon>Corynebacterium</taxon>
    </lineage>
</organism>
<protein>
    <recommendedName>
        <fullName evidence="12">(S)-3-amino-2-methylpropionate transaminase</fullName>
        <ecNumber evidence="6">2.6.1.19</ecNumber>
        <ecNumber evidence="5">2.6.1.22</ecNumber>
    </recommendedName>
    <alternativeName>
        <fullName evidence="13">GABA aminotransferase</fullName>
    </alternativeName>
    <alternativeName>
        <fullName evidence="11">Gamma-amino-N-butyrate transaminase</fullName>
    </alternativeName>
    <alternativeName>
        <fullName evidence="15">Glutamate:succinic semialdehyde transaminase</fullName>
    </alternativeName>
    <alternativeName>
        <fullName evidence="10">L-AIBAT</fullName>
    </alternativeName>
</protein>
<evidence type="ECO:0000256" key="7">
    <source>
        <dbReference type="ARBA" id="ARBA00022576"/>
    </source>
</evidence>
<dbReference type="InterPro" id="IPR005814">
    <property type="entry name" value="Aminotrans_3"/>
</dbReference>
<gene>
    <name evidence="18" type="ORF">CATYP_07025</name>
</gene>
<dbReference type="EMBL" id="CP008944">
    <property type="protein sequence ID" value="AIG64386.1"/>
    <property type="molecule type" value="Genomic_DNA"/>
</dbReference>
<dbReference type="CDD" id="cd00610">
    <property type="entry name" value="OAT_like"/>
    <property type="match status" value="1"/>
</dbReference>
<comment type="cofactor">
    <cofactor evidence="2">
        <name>pyridoxal 5'-phosphate</name>
        <dbReference type="ChEBI" id="CHEBI:597326"/>
    </cofactor>
</comment>
<comment type="similarity">
    <text evidence="4 16">Belongs to the class-III pyridoxal-phosphate-dependent aminotransferase family.</text>
</comment>
<evidence type="ECO:0000313" key="19">
    <source>
        <dbReference type="Proteomes" id="UP000028504"/>
    </source>
</evidence>
<dbReference type="InterPro" id="IPR049704">
    <property type="entry name" value="Aminotrans_3_PPA_site"/>
</dbReference>
<evidence type="ECO:0000256" key="5">
    <source>
        <dbReference type="ARBA" id="ARBA00012876"/>
    </source>
</evidence>
<dbReference type="InterPro" id="IPR015424">
    <property type="entry name" value="PyrdxlP-dep_Trfase"/>
</dbReference>
<accession>A0ABM5QNR4</accession>
<dbReference type="InterPro" id="IPR004632">
    <property type="entry name" value="4NH2But_aminotransferase_bac"/>
</dbReference>
<keyword evidence="19" id="KW-1185">Reference proteome</keyword>
<dbReference type="EC" id="2.6.1.19" evidence="6"/>
<comment type="pathway">
    <text evidence="3">Amino-acid degradation; 4-aminobutanoate degradation.</text>
</comment>
<evidence type="ECO:0000256" key="14">
    <source>
        <dbReference type="ARBA" id="ARBA00048021"/>
    </source>
</evidence>
<dbReference type="EC" id="2.6.1.22" evidence="5"/>
<dbReference type="RefSeq" id="WP_038606051.1">
    <property type="nucleotide sequence ID" value="NZ_CP008944.1"/>
</dbReference>
<evidence type="ECO:0000256" key="10">
    <source>
        <dbReference type="ARBA" id="ARBA00029760"/>
    </source>
</evidence>
<dbReference type="InterPro" id="IPR015422">
    <property type="entry name" value="PyrdxlP-dep_Trfase_small"/>
</dbReference>
<evidence type="ECO:0000256" key="3">
    <source>
        <dbReference type="ARBA" id="ARBA00005176"/>
    </source>
</evidence>
<comment type="catalytic activity">
    <reaction evidence="1">
        <text>(S)-3-amino-2-methylpropanoate + 2-oxoglutarate = 2-methyl-3-oxopropanoate + L-glutamate</text>
        <dbReference type="Rhea" id="RHEA:13993"/>
        <dbReference type="ChEBI" id="CHEBI:16810"/>
        <dbReference type="ChEBI" id="CHEBI:29985"/>
        <dbReference type="ChEBI" id="CHEBI:57700"/>
        <dbReference type="ChEBI" id="CHEBI:58655"/>
        <dbReference type="EC" id="2.6.1.22"/>
    </reaction>
</comment>
<dbReference type="InterPro" id="IPR015421">
    <property type="entry name" value="PyrdxlP-dep_Trfase_major"/>
</dbReference>
<evidence type="ECO:0000256" key="6">
    <source>
        <dbReference type="ARBA" id="ARBA00012912"/>
    </source>
</evidence>
<evidence type="ECO:0000256" key="9">
    <source>
        <dbReference type="ARBA" id="ARBA00022898"/>
    </source>
</evidence>
<reference evidence="18 19" key="1">
    <citation type="submission" date="2014-07" db="EMBL/GenBank/DDBJ databases">
        <title>Complete genome sequence of Corynebacterium atypicum DSM 44849: identifiction of the mycolic acid biosynthesis genes.</title>
        <authorList>
            <person name="Tippelt A."/>
            <person name="Mollmann S."/>
            <person name="Albersmeier A."/>
            <person name="Jaenicke S."/>
            <person name="Ruckert C."/>
            <person name="Tauch A."/>
        </authorList>
    </citation>
    <scope>NUCLEOTIDE SEQUENCE [LARGE SCALE GENOMIC DNA]</scope>
    <source>
        <strain evidence="18 19">R2070</strain>
    </source>
</reference>
<proteinExistence type="inferred from homology"/>
<keyword evidence="9 16" id="KW-0663">Pyridoxal phosphate</keyword>
<dbReference type="NCBIfam" id="NF004714">
    <property type="entry name" value="PRK06058.1"/>
    <property type="match status" value="1"/>
</dbReference>
<dbReference type="SUPFAM" id="SSF53383">
    <property type="entry name" value="PLP-dependent transferases"/>
    <property type="match status" value="1"/>
</dbReference>
<dbReference type="Gene3D" id="3.90.1150.10">
    <property type="entry name" value="Aspartate Aminotransferase, domain 1"/>
    <property type="match status" value="1"/>
</dbReference>
<evidence type="ECO:0000313" key="18">
    <source>
        <dbReference type="EMBL" id="AIG64386.1"/>
    </source>
</evidence>
<evidence type="ECO:0000256" key="16">
    <source>
        <dbReference type="RuleBase" id="RU003560"/>
    </source>
</evidence>
<dbReference type="NCBIfam" id="TIGR00700">
    <property type="entry name" value="GABAtrnsam"/>
    <property type="match status" value="1"/>
</dbReference>
<evidence type="ECO:0000256" key="15">
    <source>
        <dbReference type="ARBA" id="ARBA00050054"/>
    </source>
</evidence>
<name>A0ABM5QNR4_9CORY</name>
<evidence type="ECO:0000256" key="2">
    <source>
        <dbReference type="ARBA" id="ARBA00001933"/>
    </source>
</evidence>
<dbReference type="GO" id="GO:0034386">
    <property type="term" value="F:4-aminobutyrate:2-oxoglutarate transaminase activity"/>
    <property type="evidence" value="ECO:0007669"/>
    <property type="project" value="UniProtKB-EC"/>
</dbReference>
<sequence>MQDFTYPIEQTRRIDPDASPGPSSQELGRRLKKATPRAVTPNMECFINAASGGILRDTDGNRFIDLASGIAVTSVGASHPKVVAAVQDAVSRFTHTSFMISPYESYVAVAEKLNQITPGEHEKTTALFNSGAEAVENAIKIARAATGKKAVVAFDNAFHGRTNLTMALTAKAHPYKSGFGPFADEVYRMPTSYPLRDALTGKQAAERAIRGIDKHVGAENLAALIIEPIPGEGGFIVPAEGYLNELESWARENGVIFIADEIQSGLARTGRWFASDWFGITPDIITTAKGIAGGMPLSAVTGRAEIMDACAPGSLGGTYGGNPVACAAALAALSAMEEEGLAARALEIEEVIRQELAAIPEGIAEIRGHGAMMAIEIVDAAGAPDPARTSAIAAACKKAGVLVLTCGLDGNVVRLLPPLVINQATLKDGLGVLVQAFAQTRP</sequence>